<evidence type="ECO:0000313" key="1">
    <source>
        <dbReference type="EMBL" id="PIT00589.1"/>
    </source>
</evidence>
<evidence type="ECO:0000313" key="2">
    <source>
        <dbReference type="Proteomes" id="UP000228930"/>
    </source>
</evidence>
<dbReference type="RefSeq" id="WP_100175807.1">
    <property type="nucleotide sequence ID" value="NZ_LFJC01000003.1"/>
</dbReference>
<accession>A0A2M6U7M7</accession>
<dbReference type="Proteomes" id="UP000228930">
    <property type="component" value="Unassembled WGS sequence"/>
</dbReference>
<organism evidence="1 2">
    <name type="scientific">Bradyrhizobium nitroreducens</name>
    <dbReference type="NCBI Taxonomy" id="709803"/>
    <lineage>
        <taxon>Bacteria</taxon>
        <taxon>Pseudomonadati</taxon>
        <taxon>Pseudomonadota</taxon>
        <taxon>Alphaproteobacteria</taxon>
        <taxon>Hyphomicrobiales</taxon>
        <taxon>Nitrobacteraceae</taxon>
        <taxon>Bradyrhizobium</taxon>
    </lineage>
</organism>
<dbReference type="AlphaFoldDB" id="A0A2M6U7M7"/>
<dbReference type="EMBL" id="LFJC01000003">
    <property type="protein sequence ID" value="PIT00589.1"/>
    <property type="molecule type" value="Genomic_DNA"/>
</dbReference>
<comment type="caution">
    <text evidence="1">The sequence shown here is derived from an EMBL/GenBank/DDBJ whole genome shotgun (WGS) entry which is preliminary data.</text>
</comment>
<gene>
    <name evidence="1" type="ORF">TSA1_07295</name>
</gene>
<name>A0A2M6U7M7_9BRAD</name>
<reference evidence="1 2" key="1">
    <citation type="submission" date="2015-06" db="EMBL/GenBank/DDBJ databases">
        <title>Comparative genome analysis of nirS-carrying Bradyrhizobium sp. strains.</title>
        <authorList>
            <person name="Ishii S."/>
            <person name="Jang J."/>
            <person name="Nishizawa T."/>
            <person name="Senoo K."/>
        </authorList>
    </citation>
    <scope>NUCLEOTIDE SEQUENCE [LARGE SCALE GENOMIC DNA]</scope>
    <source>
        <strain evidence="1 2">TSA1</strain>
    </source>
</reference>
<keyword evidence="2" id="KW-1185">Reference proteome</keyword>
<proteinExistence type="predicted"/>
<sequence>MVGLDQYFGTHTGNLKIYVGPFKVGSGSFTSFNSNFAAFTGSYNAFGSSGAFTIAIQLLHAQNASSGTCKVTLNNSTDASAAYTVAGDKFSLQTNLNPTPIDIYVSQGGTQFDGVSGHNLWIGQWS</sequence>
<protein>
    <submittedName>
        <fullName evidence="1">Uncharacterized protein</fullName>
    </submittedName>
</protein>